<comment type="caution">
    <text evidence="1">The sequence shown here is derived from an EMBL/GenBank/DDBJ whole genome shotgun (WGS) entry which is preliminary data.</text>
</comment>
<organism evidence="1 2">
    <name type="scientific">Salix viminalis</name>
    <name type="common">Common osier</name>
    <name type="synonym">Basket willow</name>
    <dbReference type="NCBI Taxonomy" id="40686"/>
    <lineage>
        <taxon>Eukaryota</taxon>
        <taxon>Viridiplantae</taxon>
        <taxon>Streptophyta</taxon>
        <taxon>Embryophyta</taxon>
        <taxon>Tracheophyta</taxon>
        <taxon>Spermatophyta</taxon>
        <taxon>Magnoliopsida</taxon>
        <taxon>eudicotyledons</taxon>
        <taxon>Gunneridae</taxon>
        <taxon>Pentapetalae</taxon>
        <taxon>rosids</taxon>
        <taxon>fabids</taxon>
        <taxon>Malpighiales</taxon>
        <taxon>Salicaceae</taxon>
        <taxon>Saliceae</taxon>
        <taxon>Salix</taxon>
    </lineage>
</organism>
<keyword evidence="2" id="KW-1185">Reference proteome</keyword>
<evidence type="ECO:0000313" key="2">
    <source>
        <dbReference type="Proteomes" id="UP001151529"/>
    </source>
</evidence>
<sequence length="180" mass="20484">MHLSLSQLLPSSKFEDQIRAVASYKSVSDFKITVVLAYRLKDLLKALINLLVPDTWHLFQDHFSLSESVPLWFVDLTSNDSVLCAVYDNGDRVILFSVLQLGPTWGSHSTLTVVVLGVPINGTICQRDNMWTLSWPEVCEMVFQSEESKSAREKFYLAQEARITRPGGCGGGEAWWLWWW</sequence>
<proteinExistence type="predicted"/>
<evidence type="ECO:0000313" key="1">
    <source>
        <dbReference type="EMBL" id="KAJ6675792.1"/>
    </source>
</evidence>
<protein>
    <submittedName>
        <fullName evidence="1">Uncharacterized protein</fullName>
    </submittedName>
</protein>
<gene>
    <name evidence="1" type="ORF">OIU85_011898</name>
</gene>
<reference evidence="1" key="2">
    <citation type="journal article" date="2023" name="Int. J. Mol. Sci.">
        <title>De Novo Assembly and Annotation of 11 Diverse Shrub Willow (Salix) Genomes Reveals Novel Gene Organization in Sex-Linked Regions.</title>
        <authorList>
            <person name="Hyden B."/>
            <person name="Feng K."/>
            <person name="Yates T.B."/>
            <person name="Jawdy S."/>
            <person name="Cereghino C."/>
            <person name="Smart L.B."/>
            <person name="Muchero W."/>
        </authorList>
    </citation>
    <scope>NUCLEOTIDE SEQUENCE [LARGE SCALE GENOMIC DNA]</scope>
    <source>
        <tissue evidence="1">Shoot tip</tissue>
    </source>
</reference>
<reference evidence="1" key="1">
    <citation type="submission" date="2022-11" db="EMBL/GenBank/DDBJ databases">
        <authorList>
            <person name="Hyden B.L."/>
            <person name="Feng K."/>
            <person name="Yates T."/>
            <person name="Jawdy S."/>
            <person name="Smart L.B."/>
            <person name="Muchero W."/>
        </authorList>
    </citation>
    <scope>NUCLEOTIDE SEQUENCE</scope>
    <source>
        <tissue evidence="1">Shoot tip</tissue>
    </source>
</reference>
<dbReference type="Proteomes" id="UP001151529">
    <property type="component" value="Chromosome 14"/>
</dbReference>
<dbReference type="EMBL" id="JAPFFL010000016">
    <property type="protein sequence ID" value="KAJ6675792.1"/>
    <property type="molecule type" value="Genomic_DNA"/>
</dbReference>
<accession>A0A9Q0NTU4</accession>
<name>A0A9Q0NTU4_SALVM</name>
<dbReference type="AlphaFoldDB" id="A0A9Q0NTU4"/>